<name>A0A0A9BUH9_ARUDO</name>
<reference evidence="1" key="2">
    <citation type="journal article" date="2015" name="Data Brief">
        <title>Shoot transcriptome of the giant reed, Arundo donax.</title>
        <authorList>
            <person name="Barrero R.A."/>
            <person name="Guerrero F.D."/>
            <person name="Moolhuijzen P."/>
            <person name="Goolsby J.A."/>
            <person name="Tidwell J."/>
            <person name="Bellgard S.E."/>
            <person name="Bellgard M.I."/>
        </authorList>
    </citation>
    <scope>NUCLEOTIDE SEQUENCE</scope>
    <source>
        <tissue evidence="1">Shoot tissue taken approximately 20 cm above the soil surface</tissue>
    </source>
</reference>
<dbReference type="EMBL" id="GBRH01230221">
    <property type="protein sequence ID" value="JAD67674.1"/>
    <property type="molecule type" value="Transcribed_RNA"/>
</dbReference>
<accession>A0A0A9BUH9</accession>
<reference evidence="1" key="1">
    <citation type="submission" date="2014-09" db="EMBL/GenBank/DDBJ databases">
        <authorList>
            <person name="Magalhaes I.L.F."/>
            <person name="Oliveira U."/>
            <person name="Santos F.R."/>
            <person name="Vidigal T.H.D.A."/>
            <person name="Brescovit A.D."/>
            <person name="Santos A.J."/>
        </authorList>
    </citation>
    <scope>NUCLEOTIDE SEQUENCE</scope>
    <source>
        <tissue evidence="1">Shoot tissue taken approximately 20 cm above the soil surface</tissue>
    </source>
</reference>
<organism evidence="1">
    <name type="scientific">Arundo donax</name>
    <name type="common">Giant reed</name>
    <name type="synonym">Donax arundinaceus</name>
    <dbReference type="NCBI Taxonomy" id="35708"/>
    <lineage>
        <taxon>Eukaryota</taxon>
        <taxon>Viridiplantae</taxon>
        <taxon>Streptophyta</taxon>
        <taxon>Embryophyta</taxon>
        <taxon>Tracheophyta</taxon>
        <taxon>Spermatophyta</taxon>
        <taxon>Magnoliopsida</taxon>
        <taxon>Liliopsida</taxon>
        <taxon>Poales</taxon>
        <taxon>Poaceae</taxon>
        <taxon>PACMAD clade</taxon>
        <taxon>Arundinoideae</taxon>
        <taxon>Arundineae</taxon>
        <taxon>Arundo</taxon>
    </lineage>
</organism>
<protein>
    <submittedName>
        <fullName evidence="1">Uncharacterized protein</fullName>
    </submittedName>
</protein>
<dbReference type="AlphaFoldDB" id="A0A0A9BUH9"/>
<proteinExistence type="predicted"/>
<evidence type="ECO:0000313" key="1">
    <source>
        <dbReference type="EMBL" id="JAD67674.1"/>
    </source>
</evidence>
<sequence>MNKMGNTLFQKTEKSILCFP</sequence>